<dbReference type="AlphaFoldDB" id="A0AAW0HGG9"/>
<reference evidence="2 3" key="1">
    <citation type="journal article" date="2023" name="bioRxiv">
        <title>Conserved and derived expression patterns and positive selection on dental genes reveal complex evolutionary context of ever-growing rodent molars.</title>
        <authorList>
            <person name="Calamari Z.T."/>
            <person name="Song A."/>
            <person name="Cohen E."/>
            <person name="Akter M."/>
            <person name="Roy R.D."/>
            <person name="Hallikas O."/>
            <person name="Christensen M.M."/>
            <person name="Li P."/>
            <person name="Marangoni P."/>
            <person name="Jernvall J."/>
            <person name="Klein O.D."/>
        </authorList>
    </citation>
    <scope>NUCLEOTIDE SEQUENCE [LARGE SCALE GENOMIC DNA]</scope>
    <source>
        <strain evidence="2">V071</strain>
    </source>
</reference>
<organism evidence="2 3">
    <name type="scientific">Myodes glareolus</name>
    <name type="common">Bank vole</name>
    <name type="synonym">Clethrionomys glareolus</name>
    <dbReference type="NCBI Taxonomy" id="447135"/>
    <lineage>
        <taxon>Eukaryota</taxon>
        <taxon>Metazoa</taxon>
        <taxon>Chordata</taxon>
        <taxon>Craniata</taxon>
        <taxon>Vertebrata</taxon>
        <taxon>Euteleostomi</taxon>
        <taxon>Mammalia</taxon>
        <taxon>Eutheria</taxon>
        <taxon>Euarchontoglires</taxon>
        <taxon>Glires</taxon>
        <taxon>Rodentia</taxon>
        <taxon>Myomorpha</taxon>
        <taxon>Muroidea</taxon>
        <taxon>Cricetidae</taxon>
        <taxon>Arvicolinae</taxon>
        <taxon>Myodes</taxon>
    </lineage>
</organism>
<dbReference type="EMBL" id="JBBHLL010000489">
    <property type="protein sequence ID" value="KAK7801783.1"/>
    <property type="molecule type" value="Genomic_DNA"/>
</dbReference>
<accession>A0AAW0HGG9</accession>
<comment type="caution">
    <text evidence="2">The sequence shown here is derived from an EMBL/GenBank/DDBJ whole genome shotgun (WGS) entry which is preliminary data.</text>
</comment>
<name>A0AAW0HGG9_MYOGA</name>
<dbReference type="SUPFAM" id="SSF109640">
    <property type="entry name" value="KRAB domain (Kruppel-associated box)"/>
    <property type="match status" value="1"/>
</dbReference>
<keyword evidence="3" id="KW-1185">Reference proteome</keyword>
<dbReference type="InterPro" id="IPR001909">
    <property type="entry name" value="KRAB"/>
</dbReference>
<dbReference type="PANTHER" id="PTHR14947:SF26">
    <property type="entry name" value="RIKEN CDNA D130040H23 GENE"/>
    <property type="match status" value="1"/>
</dbReference>
<sequence length="210" mass="24295">MLQLKVEKFRLLEDEYGTLCSNVKVYIFNVAINILSVVHIYVSFQNAVTYDDVHVDFTWEEWTLLDPSQRNLYKDGMLDTYHSLTILGKTECSIMVLNKKTNTLGKTVILKNIVKVLKDMKDLKEIILERNLLFIIDVLTPLHMTDIFKGMNTHLLERNLLNVINVVKPVLITAIPEGMEEHILERNPMNVVNVVKALLITMLFKCIKLH</sequence>
<evidence type="ECO:0000259" key="1">
    <source>
        <dbReference type="PROSITE" id="PS50805"/>
    </source>
</evidence>
<feature type="domain" description="KRAB" evidence="1">
    <location>
        <begin position="48"/>
        <end position="194"/>
    </location>
</feature>
<dbReference type="InterPro" id="IPR039938">
    <property type="entry name" value="Sp4-like"/>
</dbReference>
<dbReference type="CDD" id="cd07765">
    <property type="entry name" value="KRAB_A-box"/>
    <property type="match status" value="1"/>
</dbReference>
<dbReference type="Proteomes" id="UP001488838">
    <property type="component" value="Unassembled WGS sequence"/>
</dbReference>
<evidence type="ECO:0000313" key="2">
    <source>
        <dbReference type="EMBL" id="KAK7801783.1"/>
    </source>
</evidence>
<dbReference type="SMART" id="SM00349">
    <property type="entry name" value="KRAB"/>
    <property type="match status" value="1"/>
</dbReference>
<proteinExistence type="predicted"/>
<dbReference type="PANTHER" id="PTHR14947">
    <property type="entry name" value="ZINC FINGER PROTEIN"/>
    <property type="match status" value="1"/>
</dbReference>
<protein>
    <recommendedName>
        <fullName evidence="1">KRAB domain-containing protein</fullName>
    </recommendedName>
</protein>
<dbReference type="Gene3D" id="6.10.140.140">
    <property type="match status" value="1"/>
</dbReference>
<dbReference type="InterPro" id="IPR036051">
    <property type="entry name" value="KRAB_dom_sf"/>
</dbReference>
<evidence type="ECO:0000313" key="3">
    <source>
        <dbReference type="Proteomes" id="UP001488838"/>
    </source>
</evidence>
<dbReference type="GO" id="GO:0006355">
    <property type="term" value="P:regulation of DNA-templated transcription"/>
    <property type="evidence" value="ECO:0007669"/>
    <property type="project" value="InterPro"/>
</dbReference>
<dbReference type="Pfam" id="PF01352">
    <property type="entry name" value="KRAB"/>
    <property type="match status" value="1"/>
</dbReference>
<feature type="non-terminal residue" evidence="2">
    <location>
        <position position="210"/>
    </location>
</feature>
<dbReference type="PROSITE" id="PS50805">
    <property type="entry name" value="KRAB"/>
    <property type="match status" value="1"/>
</dbReference>
<gene>
    <name evidence="2" type="ORF">U0070_027504</name>
</gene>